<evidence type="ECO:0000313" key="2">
    <source>
        <dbReference type="Proteomes" id="UP001060085"/>
    </source>
</evidence>
<proteinExistence type="predicted"/>
<name>A0ACC0CF68_CATRO</name>
<evidence type="ECO:0000313" key="1">
    <source>
        <dbReference type="EMBL" id="KAI5683551.1"/>
    </source>
</evidence>
<gene>
    <name evidence="1" type="ORF">M9H77_04779</name>
</gene>
<keyword evidence="2" id="KW-1185">Reference proteome</keyword>
<protein>
    <submittedName>
        <fullName evidence="1">Uncharacterized protein</fullName>
    </submittedName>
</protein>
<sequence>MAKSSDNDSRIRVSEKELLKGVADNPPVLFSHAATELTPRKHHLHSSSSSEESVIANTTPSFLPFTTRPACYSSPSSGPSTSSEINYDETLSAAVGSLSVNSGEDDVLVTKMKSLDVYEQEQSVILLRKTTRMDEESRVSLCTPMLLQALKPLLKSRYAAVQTNAAASLVNLSLAKANKLKIVRSGMVPILIDLMKNGLEESQEHAAGAIFSLSLEDENKMAIGVLGGLEPLLHSLRSGTERTRHDSALALYHLTLVKSNRTKLIKLGAVPVMLGMLRRCDLVSRMVLVVCNLAVCEEGRSALLDGNAVESLVWVLREGAAKFESAESTRENAVAALYSLSHGSMRFKALARQARAAEALQAVVEGGSERAKEKAKRILVLLRGAEAEEEVDWEGVLEGRASLNRYRVGRNSNGSNSTEF</sequence>
<accession>A0ACC0CF68</accession>
<comment type="caution">
    <text evidence="1">The sequence shown here is derived from an EMBL/GenBank/DDBJ whole genome shotgun (WGS) entry which is preliminary data.</text>
</comment>
<dbReference type="Proteomes" id="UP001060085">
    <property type="component" value="Linkage Group LG01"/>
</dbReference>
<reference evidence="2" key="1">
    <citation type="journal article" date="2023" name="Nat. Plants">
        <title>Single-cell RNA sequencing provides a high-resolution roadmap for understanding the multicellular compartmentation of specialized metabolism.</title>
        <authorList>
            <person name="Sun S."/>
            <person name="Shen X."/>
            <person name="Li Y."/>
            <person name="Li Y."/>
            <person name="Wang S."/>
            <person name="Li R."/>
            <person name="Zhang H."/>
            <person name="Shen G."/>
            <person name="Guo B."/>
            <person name="Wei J."/>
            <person name="Xu J."/>
            <person name="St-Pierre B."/>
            <person name="Chen S."/>
            <person name="Sun C."/>
        </authorList>
    </citation>
    <scope>NUCLEOTIDE SEQUENCE [LARGE SCALE GENOMIC DNA]</scope>
</reference>
<organism evidence="1 2">
    <name type="scientific">Catharanthus roseus</name>
    <name type="common">Madagascar periwinkle</name>
    <name type="synonym">Vinca rosea</name>
    <dbReference type="NCBI Taxonomy" id="4058"/>
    <lineage>
        <taxon>Eukaryota</taxon>
        <taxon>Viridiplantae</taxon>
        <taxon>Streptophyta</taxon>
        <taxon>Embryophyta</taxon>
        <taxon>Tracheophyta</taxon>
        <taxon>Spermatophyta</taxon>
        <taxon>Magnoliopsida</taxon>
        <taxon>eudicotyledons</taxon>
        <taxon>Gunneridae</taxon>
        <taxon>Pentapetalae</taxon>
        <taxon>asterids</taxon>
        <taxon>lamiids</taxon>
        <taxon>Gentianales</taxon>
        <taxon>Apocynaceae</taxon>
        <taxon>Rauvolfioideae</taxon>
        <taxon>Vinceae</taxon>
        <taxon>Catharanthinae</taxon>
        <taxon>Catharanthus</taxon>
    </lineage>
</organism>
<dbReference type="EMBL" id="CM044701">
    <property type="protein sequence ID" value="KAI5683551.1"/>
    <property type="molecule type" value="Genomic_DNA"/>
</dbReference>